<proteinExistence type="predicted"/>
<dbReference type="Proteomes" id="UP000060487">
    <property type="component" value="Unassembled WGS sequence"/>
</dbReference>
<name>A0ABR5SB04_9BACT</name>
<accession>A0ABR5SB04</accession>
<dbReference type="EMBL" id="LNQR01000129">
    <property type="protein sequence ID" value="KWT75614.1"/>
    <property type="molecule type" value="Genomic_DNA"/>
</dbReference>
<keyword evidence="2" id="KW-1185">Reference proteome</keyword>
<reference evidence="1 2" key="1">
    <citation type="submission" date="2015-11" db="EMBL/GenBank/DDBJ databases">
        <authorList>
            <person name="Lin W."/>
        </authorList>
    </citation>
    <scope>NUCLEOTIDE SEQUENCE [LARGE SCALE GENOMIC DNA]</scope>
    <source>
        <strain evidence="1 2">HCH-1</strain>
    </source>
</reference>
<sequence>MNSAVDISCCKMTNVTILKGQAFGIKEQLQLLSNKKGYKRKKLLDKLKFMLYSTDIVKVMW</sequence>
<evidence type="ECO:0008006" key="3">
    <source>
        <dbReference type="Google" id="ProtNLM"/>
    </source>
</evidence>
<gene>
    <name evidence="1" type="ORF">ASN18_3214</name>
</gene>
<evidence type="ECO:0000313" key="1">
    <source>
        <dbReference type="EMBL" id="KWT75614.1"/>
    </source>
</evidence>
<comment type="caution">
    <text evidence="1">The sequence shown here is derived from an EMBL/GenBank/DDBJ whole genome shotgun (WGS) entry which is preliminary data.</text>
</comment>
<protein>
    <recommendedName>
        <fullName evidence="3">Transposase</fullName>
    </recommendedName>
</protein>
<organism evidence="1 2">
    <name type="scientific">Candidatus Magnetominusculus xianensis</name>
    <dbReference type="NCBI Taxonomy" id="1748249"/>
    <lineage>
        <taxon>Bacteria</taxon>
        <taxon>Pseudomonadati</taxon>
        <taxon>Nitrospirota</taxon>
        <taxon>Nitrospiria</taxon>
        <taxon>Nitrospirales</taxon>
        <taxon>Nitrospiraceae</taxon>
        <taxon>Candidatus Magnetominusculus</taxon>
    </lineage>
</organism>
<evidence type="ECO:0000313" key="2">
    <source>
        <dbReference type="Proteomes" id="UP000060487"/>
    </source>
</evidence>
<dbReference type="RefSeq" id="WP_085053815.1">
    <property type="nucleotide sequence ID" value="NZ_LNQR01000129.1"/>
</dbReference>